<proteinExistence type="predicted"/>
<dbReference type="Pfam" id="PF01613">
    <property type="entry name" value="Flavin_Reduct"/>
    <property type="match status" value="1"/>
</dbReference>
<dbReference type="InterPro" id="IPR050268">
    <property type="entry name" value="NADH-dep_flavin_reductase"/>
</dbReference>
<evidence type="ECO:0000256" key="1">
    <source>
        <dbReference type="ARBA" id="ARBA00023002"/>
    </source>
</evidence>
<organism evidence="3 4">
    <name type="scientific">Plantimonas leprariae</name>
    <dbReference type="NCBI Taxonomy" id="2615207"/>
    <lineage>
        <taxon>Bacteria</taxon>
        <taxon>Pseudomonadati</taxon>
        <taxon>Pseudomonadota</taxon>
        <taxon>Alphaproteobacteria</taxon>
        <taxon>Hyphomicrobiales</taxon>
        <taxon>Aurantimonadaceae</taxon>
        <taxon>Plantimonas</taxon>
    </lineage>
</organism>
<comment type="caution">
    <text evidence="3">The sequence shown here is derived from an EMBL/GenBank/DDBJ whole genome shotgun (WGS) entry which is preliminary data.</text>
</comment>
<dbReference type="Gene3D" id="2.30.110.10">
    <property type="entry name" value="Electron Transport, Fmn-binding Protein, Chain A"/>
    <property type="match status" value="1"/>
</dbReference>
<sequence length="149" mass="15512">MSRFASAVHLVTTEGRAGRRGVTATAVVGVSDDPATILVCLNASNAENARFAENGNFAVNVLAAGGRELAEAFAGGGKLPQDERFALGRWTALATGAPVLEQALVAFDCRLVEARMVATHHVLVGEVAAVHEGPSGPPLLYHARGYHLL</sequence>
<dbReference type="PANTHER" id="PTHR30466">
    <property type="entry name" value="FLAVIN REDUCTASE"/>
    <property type="match status" value="1"/>
</dbReference>
<reference evidence="3 4" key="1">
    <citation type="submission" date="2019-09" db="EMBL/GenBank/DDBJ databases">
        <title>YIM 132180 draft genome.</title>
        <authorList>
            <person name="Zhang K."/>
        </authorList>
    </citation>
    <scope>NUCLEOTIDE SEQUENCE [LARGE SCALE GENOMIC DNA]</scope>
    <source>
        <strain evidence="3 4">YIM 132180</strain>
    </source>
</reference>
<keyword evidence="1" id="KW-0560">Oxidoreductase</keyword>
<protein>
    <submittedName>
        <fullName evidence="3">Flavin reductase</fullName>
    </submittedName>
</protein>
<evidence type="ECO:0000313" key="3">
    <source>
        <dbReference type="EMBL" id="KAB0680960.1"/>
    </source>
</evidence>
<dbReference type="SUPFAM" id="SSF50475">
    <property type="entry name" value="FMN-binding split barrel"/>
    <property type="match status" value="1"/>
</dbReference>
<dbReference type="AlphaFoldDB" id="A0A7V7PR74"/>
<dbReference type="InterPro" id="IPR012349">
    <property type="entry name" value="Split_barrel_FMN-bd"/>
</dbReference>
<accession>A0A7V7PR74</accession>
<dbReference type="PANTHER" id="PTHR30466:SF1">
    <property type="entry name" value="FMN REDUCTASE (NADH) RUTF"/>
    <property type="match status" value="1"/>
</dbReference>
<evidence type="ECO:0000259" key="2">
    <source>
        <dbReference type="SMART" id="SM00903"/>
    </source>
</evidence>
<evidence type="ECO:0000313" key="4">
    <source>
        <dbReference type="Proteomes" id="UP000432089"/>
    </source>
</evidence>
<dbReference type="Proteomes" id="UP000432089">
    <property type="component" value="Unassembled WGS sequence"/>
</dbReference>
<keyword evidence="4" id="KW-1185">Reference proteome</keyword>
<dbReference type="GO" id="GO:0006208">
    <property type="term" value="P:pyrimidine nucleobase catabolic process"/>
    <property type="evidence" value="ECO:0007669"/>
    <property type="project" value="TreeGrafter"/>
</dbReference>
<feature type="domain" description="Flavin reductase like" evidence="2">
    <location>
        <begin position="1"/>
        <end position="148"/>
    </location>
</feature>
<dbReference type="InterPro" id="IPR002563">
    <property type="entry name" value="Flavin_Rdtase-like_dom"/>
</dbReference>
<dbReference type="EMBL" id="VZDO01000004">
    <property type="protein sequence ID" value="KAB0680960.1"/>
    <property type="molecule type" value="Genomic_DNA"/>
</dbReference>
<dbReference type="GO" id="GO:0042602">
    <property type="term" value="F:riboflavin reductase (NADPH) activity"/>
    <property type="evidence" value="ECO:0007669"/>
    <property type="project" value="TreeGrafter"/>
</dbReference>
<name>A0A7V7PR74_9HYPH</name>
<dbReference type="GO" id="GO:0010181">
    <property type="term" value="F:FMN binding"/>
    <property type="evidence" value="ECO:0007669"/>
    <property type="project" value="InterPro"/>
</dbReference>
<gene>
    <name evidence="3" type="ORF">F6X38_07890</name>
</gene>
<dbReference type="SMART" id="SM00903">
    <property type="entry name" value="Flavin_Reduct"/>
    <property type="match status" value="1"/>
</dbReference>